<keyword evidence="2" id="KW-1185">Reference proteome</keyword>
<evidence type="ECO:0000313" key="2">
    <source>
        <dbReference type="Proteomes" id="UP000193642"/>
    </source>
</evidence>
<evidence type="ECO:0000313" key="1">
    <source>
        <dbReference type="EMBL" id="ORY51689.1"/>
    </source>
</evidence>
<dbReference type="EMBL" id="MCGO01000005">
    <property type="protein sequence ID" value="ORY51689.1"/>
    <property type="molecule type" value="Genomic_DNA"/>
</dbReference>
<name>A0A1Y2CXC3_9FUNG</name>
<proteinExistence type="predicted"/>
<evidence type="ECO:0008006" key="3">
    <source>
        <dbReference type="Google" id="ProtNLM"/>
    </source>
</evidence>
<reference evidence="1 2" key="1">
    <citation type="submission" date="2016-07" db="EMBL/GenBank/DDBJ databases">
        <title>Pervasive Adenine N6-methylation of Active Genes in Fungi.</title>
        <authorList>
            <consortium name="DOE Joint Genome Institute"/>
            <person name="Mondo S.J."/>
            <person name="Dannebaum R.O."/>
            <person name="Kuo R.C."/>
            <person name="Labutti K."/>
            <person name="Haridas S."/>
            <person name="Kuo A."/>
            <person name="Salamov A."/>
            <person name="Ahrendt S.R."/>
            <person name="Lipzen A."/>
            <person name="Sullivan W."/>
            <person name="Andreopoulos W.B."/>
            <person name="Clum A."/>
            <person name="Lindquist E."/>
            <person name="Daum C."/>
            <person name="Ramamoorthy G.K."/>
            <person name="Gryganskyi A."/>
            <person name="Culley D."/>
            <person name="Magnuson J.K."/>
            <person name="James T.Y."/>
            <person name="O'Malley M.A."/>
            <person name="Stajich J.E."/>
            <person name="Spatafora J.W."/>
            <person name="Visel A."/>
            <person name="Grigoriev I.V."/>
        </authorList>
    </citation>
    <scope>NUCLEOTIDE SEQUENCE [LARGE SCALE GENOMIC DNA]</scope>
    <source>
        <strain evidence="1 2">JEL800</strain>
    </source>
</reference>
<accession>A0A1Y2CXC3</accession>
<protein>
    <recommendedName>
        <fullName evidence="3">F-box domain-containing protein</fullName>
    </recommendedName>
</protein>
<comment type="caution">
    <text evidence="1">The sequence shown here is derived from an EMBL/GenBank/DDBJ whole genome shotgun (WGS) entry which is preliminary data.</text>
</comment>
<dbReference type="Proteomes" id="UP000193642">
    <property type="component" value="Unassembled WGS sequence"/>
</dbReference>
<dbReference type="AlphaFoldDB" id="A0A1Y2CXC3"/>
<sequence>MLDKLPWEILGKIQLLVRLEDAFALGRTRKALLPVLTDKFMAKKHIDTRRKLDGPGCCCDPGDSFFHGHHQNSFQQDVECRYCLYIAWKRRNREKDGFITRFEKCEWAHAAILACQKQEIGGN</sequence>
<organism evidence="1 2">
    <name type="scientific">Rhizoclosmatium globosum</name>
    <dbReference type="NCBI Taxonomy" id="329046"/>
    <lineage>
        <taxon>Eukaryota</taxon>
        <taxon>Fungi</taxon>
        <taxon>Fungi incertae sedis</taxon>
        <taxon>Chytridiomycota</taxon>
        <taxon>Chytridiomycota incertae sedis</taxon>
        <taxon>Chytridiomycetes</taxon>
        <taxon>Chytridiales</taxon>
        <taxon>Chytriomycetaceae</taxon>
        <taxon>Rhizoclosmatium</taxon>
    </lineage>
</organism>
<gene>
    <name evidence="1" type="ORF">BCR33DRAFT_733919</name>
</gene>